<gene>
    <name evidence="6" type="ORF">Cyrtocomes_00964</name>
</gene>
<evidence type="ECO:0000256" key="1">
    <source>
        <dbReference type="ARBA" id="ARBA00009796"/>
    </source>
</evidence>
<evidence type="ECO:0000313" key="7">
    <source>
        <dbReference type="Proteomes" id="UP001293791"/>
    </source>
</evidence>
<dbReference type="InterPro" id="IPR024706">
    <property type="entry name" value="Peroxiredoxin_AhpC-typ"/>
</dbReference>
<evidence type="ECO:0000256" key="3">
    <source>
        <dbReference type="ARBA" id="ARBA00032824"/>
    </source>
</evidence>
<dbReference type="InterPro" id="IPR050217">
    <property type="entry name" value="Peroxiredoxin"/>
</dbReference>
<dbReference type="InterPro" id="IPR000866">
    <property type="entry name" value="AhpC/TSA"/>
</dbReference>
<comment type="similarity">
    <text evidence="1">Belongs to the peroxiredoxin family. AhpC/Prx1 subfamily.</text>
</comment>
<dbReference type="PIRSF" id="PIRSF000239">
    <property type="entry name" value="AHPC"/>
    <property type="match status" value="1"/>
</dbReference>
<feature type="domain" description="Thioredoxin" evidence="5">
    <location>
        <begin position="2"/>
        <end position="162"/>
    </location>
</feature>
<dbReference type="Pfam" id="PF10417">
    <property type="entry name" value="1-cysPrx_C"/>
    <property type="match status" value="1"/>
</dbReference>
<comment type="caution">
    <text evidence="6">The sequence shown here is derived from an EMBL/GenBank/DDBJ whole genome shotgun (WGS) entry which is preliminary data.</text>
</comment>
<comment type="function">
    <text evidence="4">Thiol-specific peroxidase that catalyzes the reduction of hydrogen peroxide and organic hydroperoxides to water and alcohols, respectively. Plays a role in cell protection against oxidative stress by detoxifying peroxides.</text>
</comment>
<accession>A0ABU5L9J4</accession>
<protein>
    <recommendedName>
        <fullName evidence="3">Thioredoxin peroxidase</fullName>
    </recommendedName>
</protein>
<dbReference type="RefSeq" id="WP_322498032.1">
    <property type="nucleotide sequence ID" value="NZ_JARGYT010000066.1"/>
</dbReference>
<keyword evidence="2" id="KW-0560">Oxidoreductase</keyword>
<dbReference type="Gene3D" id="3.40.30.10">
    <property type="entry name" value="Glutaredoxin"/>
    <property type="match status" value="1"/>
</dbReference>
<evidence type="ECO:0000256" key="2">
    <source>
        <dbReference type="ARBA" id="ARBA00023002"/>
    </source>
</evidence>
<proteinExistence type="inferred from homology"/>
<dbReference type="CDD" id="cd03015">
    <property type="entry name" value="PRX_Typ2cys"/>
    <property type="match status" value="1"/>
</dbReference>
<organism evidence="6 7">
    <name type="scientific">Candidatus Cyrtobacter comes</name>
    <dbReference type="NCBI Taxonomy" id="675776"/>
    <lineage>
        <taxon>Bacteria</taxon>
        <taxon>Pseudomonadati</taxon>
        <taxon>Pseudomonadota</taxon>
        <taxon>Alphaproteobacteria</taxon>
        <taxon>Rickettsiales</taxon>
        <taxon>Candidatus Midichloriaceae</taxon>
        <taxon>Candidatus Cyrtobacter</taxon>
    </lineage>
</organism>
<evidence type="ECO:0000256" key="4">
    <source>
        <dbReference type="ARBA" id="ARBA00037420"/>
    </source>
</evidence>
<keyword evidence="7" id="KW-1185">Reference proteome</keyword>
<dbReference type="PANTHER" id="PTHR10681">
    <property type="entry name" value="THIOREDOXIN PEROXIDASE"/>
    <property type="match status" value="1"/>
</dbReference>
<evidence type="ECO:0000259" key="5">
    <source>
        <dbReference type="PROSITE" id="PS51352"/>
    </source>
</evidence>
<dbReference type="SUPFAM" id="SSF52833">
    <property type="entry name" value="Thioredoxin-like"/>
    <property type="match status" value="1"/>
</dbReference>
<dbReference type="Pfam" id="PF00578">
    <property type="entry name" value="AhpC-TSA"/>
    <property type="match status" value="1"/>
</dbReference>
<evidence type="ECO:0000313" key="6">
    <source>
        <dbReference type="EMBL" id="MDZ5762575.1"/>
    </source>
</evidence>
<dbReference type="InterPro" id="IPR019479">
    <property type="entry name" value="Peroxiredoxin_C"/>
</dbReference>
<name>A0ABU5L9J4_9RICK</name>
<dbReference type="InterPro" id="IPR013766">
    <property type="entry name" value="Thioredoxin_domain"/>
</dbReference>
<sequence>MSLVGRNAPNIIAAAVMPDGSIDNQFNLAKYSQGKRAIILFYPLDFTFVCPSEIIAFSRKNNEFRQRDAVAITVSVDSHFTHAAYRKTPLEKGGIGEIEVPMISDITKEISRNYGVLTDGGIALRGTFIIDKNGIVKHSLVNDLPLGRNIDEIVRTLDALIHVEENGEVCPAGWRKGDKAMKPTQEGVSDYLKKLIP</sequence>
<dbReference type="EMBL" id="JARGYT010000066">
    <property type="protein sequence ID" value="MDZ5762575.1"/>
    <property type="molecule type" value="Genomic_DNA"/>
</dbReference>
<dbReference type="PANTHER" id="PTHR10681:SF128">
    <property type="entry name" value="THIOREDOXIN-DEPENDENT PEROXIDE REDUCTASE, MITOCHONDRIAL"/>
    <property type="match status" value="1"/>
</dbReference>
<dbReference type="Proteomes" id="UP001293791">
    <property type="component" value="Unassembled WGS sequence"/>
</dbReference>
<reference evidence="6 7" key="1">
    <citation type="submission" date="2023-02" db="EMBL/GenBank/DDBJ databases">
        <title>Host association and intracellularity evolved multiple times independently in the Rickettsiales.</title>
        <authorList>
            <person name="Castelli M."/>
            <person name="Nardi T."/>
            <person name="Gammuto L."/>
            <person name="Bellinzona G."/>
            <person name="Sabaneyeva E."/>
            <person name="Potekhin A."/>
            <person name="Serra V."/>
            <person name="Petroni G."/>
            <person name="Sassera D."/>
        </authorList>
    </citation>
    <scope>NUCLEOTIDE SEQUENCE [LARGE SCALE GENOMIC DNA]</scope>
    <source>
        <strain evidence="6 7">BOD18</strain>
    </source>
</reference>
<dbReference type="InterPro" id="IPR036249">
    <property type="entry name" value="Thioredoxin-like_sf"/>
</dbReference>
<dbReference type="PROSITE" id="PS51352">
    <property type="entry name" value="THIOREDOXIN_2"/>
    <property type="match status" value="1"/>
</dbReference>